<dbReference type="VEuPathDB" id="FungiDB:SPSK_04679"/>
<dbReference type="PANTHER" id="PTHR28066:SF1">
    <property type="entry name" value="SMALL RIBOSOMAL SUBUNIT PROTEIN MS37"/>
    <property type="match status" value="1"/>
</dbReference>
<dbReference type="EMBL" id="AXCR01000010">
    <property type="protein sequence ID" value="KJR83125.1"/>
    <property type="molecule type" value="Genomic_DNA"/>
</dbReference>
<keyword evidence="1" id="KW-0689">Ribosomal protein</keyword>
<dbReference type="GO" id="GO:0032543">
    <property type="term" value="P:mitochondrial translation"/>
    <property type="evidence" value="ECO:0007669"/>
    <property type="project" value="InterPro"/>
</dbReference>
<dbReference type="OrthoDB" id="2210at2759"/>
<protein>
    <submittedName>
        <fullName evidence="1">37S ribosomal protein Mrp10, mitochondrial</fullName>
    </submittedName>
</protein>
<evidence type="ECO:0000313" key="1">
    <source>
        <dbReference type="EMBL" id="KJR83125.1"/>
    </source>
</evidence>
<evidence type="ECO:0000313" key="2">
    <source>
        <dbReference type="Proteomes" id="UP000033710"/>
    </source>
</evidence>
<sequence length="95" mass="10492">MVPKPPKLPPMEVLRVKDPVVNKGTDPCIVAMSSVLACWASVGYNAAGCAAVEATLRQCVDSRVPQKERKSSINFHLGRFQRRLEGRIYHKGSKD</sequence>
<dbReference type="AlphaFoldDB" id="A0A0F2M2Y6"/>
<comment type="caution">
    <text evidence="1">The sequence shown here is derived from an EMBL/GenBank/DDBJ whole genome shotgun (WGS) entry which is preliminary data.</text>
</comment>
<dbReference type="GO" id="GO:0003735">
    <property type="term" value="F:structural constituent of ribosome"/>
    <property type="evidence" value="ECO:0007669"/>
    <property type="project" value="InterPro"/>
</dbReference>
<dbReference type="KEGG" id="ssck:SPSK_04679"/>
<reference evidence="1 2" key="2">
    <citation type="journal article" date="2015" name="Eukaryot. Cell">
        <title>Asexual propagation of a virulent clone complex in a human and feline outbreak of sporotrichosis.</title>
        <authorList>
            <person name="Teixeira Mde M."/>
            <person name="Rodrigues A.M."/>
            <person name="Tsui C.K."/>
            <person name="de Almeida L.G."/>
            <person name="Van Diepeningen A.D."/>
            <person name="van den Ende B.G."/>
            <person name="Fernandes G.F."/>
            <person name="Kano R."/>
            <person name="Hamelin R.C."/>
            <person name="Lopes-Bezerra L.M."/>
            <person name="Vasconcelos A.T."/>
            <person name="de Hoog S."/>
            <person name="de Camargo Z.P."/>
            <person name="Felipe M.S."/>
        </authorList>
    </citation>
    <scope>NUCLEOTIDE SEQUENCE [LARGE SCALE GENOMIC DNA]</scope>
    <source>
        <strain evidence="1 2">1099-18</strain>
    </source>
</reference>
<proteinExistence type="predicted"/>
<dbReference type="RefSeq" id="XP_016585801.1">
    <property type="nucleotide sequence ID" value="XM_016731479.1"/>
</dbReference>
<accession>A0A0F2M2Y6</accession>
<dbReference type="InterPro" id="IPR017264">
    <property type="entry name" value="Ribosomal_mS37_fun"/>
</dbReference>
<keyword evidence="1" id="KW-0687">Ribonucleoprotein</keyword>
<organism evidence="1 2">
    <name type="scientific">Sporothrix schenckii 1099-18</name>
    <dbReference type="NCBI Taxonomy" id="1397361"/>
    <lineage>
        <taxon>Eukaryota</taxon>
        <taxon>Fungi</taxon>
        <taxon>Dikarya</taxon>
        <taxon>Ascomycota</taxon>
        <taxon>Pezizomycotina</taxon>
        <taxon>Sordariomycetes</taxon>
        <taxon>Sordariomycetidae</taxon>
        <taxon>Ophiostomatales</taxon>
        <taxon>Ophiostomataceae</taxon>
        <taxon>Sporothrix</taxon>
    </lineage>
</organism>
<gene>
    <name evidence="1" type="ORF">SPSK_04679</name>
</gene>
<dbReference type="GeneID" id="27666756"/>
<dbReference type="GO" id="GO:0005763">
    <property type="term" value="C:mitochondrial small ribosomal subunit"/>
    <property type="evidence" value="ECO:0007669"/>
    <property type="project" value="TreeGrafter"/>
</dbReference>
<name>A0A0F2M2Y6_SPOSC</name>
<reference evidence="1 2" key="1">
    <citation type="journal article" date="2014" name="BMC Genomics">
        <title>Comparative genomics of the major fungal agents of human and animal Sporotrichosis: Sporothrix schenckii and Sporothrix brasiliensis.</title>
        <authorList>
            <person name="Teixeira M.M."/>
            <person name="de Almeida L.G."/>
            <person name="Kubitschek-Barreira P."/>
            <person name="Alves F.L."/>
            <person name="Kioshima E.S."/>
            <person name="Abadio A.K."/>
            <person name="Fernandes L."/>
            <person name="Derengowski L.S."/>
            <person name="Ferreira K.S."/>
            <person name="Souza R.C."/>
            <person name="Ruiz J.C."/>
            <person name="de Andrade N.C."/>
            <person name="Paes H.C."/>
            <person name="Nicola A.M."/>
            <person name="Albuquerque P."/>
            <person name="Gerber A.L."/>
            <person name="Martins V.P."/>
            <person name="Peconick L.D."/>
            <person name="Neto A.V."/>
            <person name="Chaucanez C.B."/>
            <person name="Silva P.A."/>
            <person name="Cunha O.L."/>
            <person name="de Oliveira F.F."/>
            <person name="dos Santos T.C."/>
            <person name="Barros A.L."/>
            <person name="Soares M.A."/>
            <person name="de Oliveira L.M."/>
            <person name="Marini M.M."/>
            <person name="Villalobos-Duno H."/>
            <person name="Cunha M.M."/>
            <person name="de Hoog S."/>
            <person name="da Silveira J.F."/>
            <person name="Henrissat B."/>
            <person name="Nino-Vega G.A."/>
            <person name="Cisalpino P.S."/>
            <person name="Mora-Montes H.M."/>
            <person name="Almeida S.R."/>
            <person name="Stajich J.E."/>
            <person name="Lopes-Bezerra L.M."/>
            <person name="Vasconcelos A.T."/>
            <person name="Felipe M.S."/>
        </authorList>
    </citation>
    <scope>NUCLEOTIDE SEQUENCE [LARGE SCALE GENOMIC DNA]</scope>
    <source>
        <strain evidence="1 2">1099-18</strain>
    </source>
</reference>
<dbReference type="Proteomes" id="UP000033710">
    <property type="component" value="Unassembled WGS sequence"/>
</dbReference>
<dbReference type="PANTHER" id="PTHR28066">
    <property type="entry name" value="37S RIBOSOMAL PROTEIN MRP10, MITOCHONDRIAL"/>
    <property type="match status" value="1"/>
</dbReference>